<dbReference type="Pfam" id="PF00528">
    <property type="entry name" value="BPD_transp_1"/>
    <property type="match status" value="1"/>
</dbReference>
<gene>
    <name evidence="9" type="ORF">SE18_26665</name>
</gene>
<dbReference type="Proteomes" id="UP000050277">
    <property type="component" value="Unassembled WGS sequence"/>
</dbReference>
<dbReference type="CDD" id="cd06261">
    <property type="entry name" value="TM_PBP2"/>
    <property type="match status" value="1"/>
</dbReference>
<dbReference type="InterPro" id="IPR051393">
    <property type="entry name" value="ABC_transporter_permease"/>
</dbReference>
<dbReference type="EMBL" id="LGKP01000046">
    <property type="protein sequence ID" value="KPL79524.1"/>
    <property type="molecule type" value="Genomic_DNA"/>
</dbReference>
<evidence type="ECO:0000256" key="5">
    <source>
        <dbReference type="ARBA" id="ARBA00022989"/>
    </source>
</evidence>
<dbReference type="InterPro" id="IPR035906">
    <property type="entry name" value="MetI-like_sf"/>
</dbReference>
<dbReference type="PATRIC" id="fig|70996.4.peg.1865"/>
<evidence type="ECO:0000256" key="2">
    <source>
        <dbReference type="ARBA" id="ARBA00022448"/>
    </source>
</evidence>
<evidence type="ECO:0000313" key="10">
    <source>
        <dbReference type="Proteomes" id="UP000050277"/>
    </source>
</evidence>
<keyword evidence="2 7" id="KW-0813">Transport</keyword>
<organism evidence="9 10">
    <name type="scientific">Herpetosiphon geysericola</name>
    <dbReference type="NCBI Taxonomy" id="70996"/>
    <lineage>
        <taxon>Bacteria</taxon>
        <taxon>Bacillati</taxon>
        <taxon>Chloroflexota</taxon>
        <taxon>Chloroflexia</taxon>
        <taxon>Herpetosiphonales</taxon>
        <taxon>Herpetosiphonaceae</taxon>
        <taxon>Herpetosiphon</taxon>
    </lineage>
</organism>
<dbReference type="Gene3D" id="1.10.3720.10">
    <property type="entry name" value="MetI-like"/>
    <property type="match status" value="1"/>
</dbReference>
<dbReference type="OrthoDB" id="9809173at2"/>
<dbReference type="PANTHER" id="PTHR30193:SF37">
    <property type="entry name" value="INNER MEMBRANE ABC TRANSPORTER PERMEASE PROTEIN YCJO"/>
    <property type="match status" value="1"/>
</dbReference>
<evidence type="ECO:0000256" key="6">
    <source>
        <dbReference type="ARBA" id="ARBA00023136"/>
    </source>
</evidence>
<protein>
    <submittedName>
        <fullName evidence="9">ABC transporter permease</fullName>
    </submittedName>
</protein>
<comment type="subcellular location">
    <subcellularLocation>
        <location evidence="1 7">Cell membrane</location>
        <topology evidence="1 7">Multi-pass membrane protein</topology>
    </subcellularLocation>
</comment>
<keyword evidence="6 7" id="KW-0472">Membrane</keyword>
<dbReference type="SUPFAM" id="SSF161098">
    <property type="entry name" value="MetI-like"/>
    <property type="match status" value="1"/>
</dbReference>
<evidence type="ECO:0000259" key="8">
    <source>
        <dbReference type="PROSITE" id="PS50928"/>
    </source>
</evidence>
<feature type="transmembrane region" description="Helical" evidence="7">
    <location>
        <begin position="72"/>
        <end position="96"/>
    </location>
</feature>
<keyword evidence="3" id="KW-1003">Cell membrane</keyword>
<dbReference type="PANTHER" id="PTHR30193">
    <property type="entry name" value="ABC TRANSPORTER PERMEASE PROTEIN"/>
    <property type="match status" value="1"/>
</dbReference>
<dbReference type="GO" id="GO:0005886">
    <property type="term" value="C:plasma membrane"/>
    <property type="evidence" value="ECO:0007669"/>
    <property type="project" value="UniProtKB-SubCell"/>
</dbReference>
<feature type="transmembrane region" description="Helical" evidence="7">
    <location>
        <begin position="12"/>
        <end position="32"/>
    </location>
</feature>
<feature type="transmembrane region" description="Helical" evidence="7">
    <location>
        <begin position="108"/>
        <end position="131"/>
    </location>
</feature>
<keyword evidence="5 7" id="KW-1133">Transmembrane helix</keyword>
<dbReference type="GO" id="GO:0055085">
    <property type="term" value="P:transmembrane transport"/>
    <property type="evidence" value="ECO:0007669"/>
    <property type="project" value="InterPro"/>
</dbReference>
<name>A0A0P6X9N3_9CHLR</name>
<feature type="transmembrane region" description="Helical" evidence="7">
    <location>
        <begin position="162"/>
        <end position="186"/>
    </location>
</feature>
<accession>A0A0P6X9N3</accession>
<feature type="transmembrane region" description="Helical" evidence="7">
    <location>
        <begin position="267"/>
        <end position="289"/>
    </location>
</feature>
<evidence type="ECO:0000256" key="7">
    <source>
        <dbReference type="RuleBase" id="RU363032"/>
    </source>
</evidence>
<sequence>MLLKRSTNRGYWWFLLPGLILFVLVIAIPFLMNIGTSFTHWQGVGTPKWAGLDNYARLFRDSTFWASFRNNLAMLVAMTIVPTLLGLLLAAVLYDYIGNKFGSGTASFFRAAFYLPQILPVAIAGVVWAWILHPNYGALNGFLEALGLDNLTRNWLGNRQTALPSVMVIMVWFQLGYPLVIFMAGLQRIDPEIYEAAVLDGADWFDRFRYITVHLIRPEIFVVLLTTTIASLKVFGQIYVLTRGGPGSSTLVPSYFAYQNFFEKANIGYGSAISTVMTMIIIGLTIFFIRRQSAEEL</sequence>
<keyword evidence="10" id="KW-1185">Reference proteome</keyword>
<feature type="domain" description="ABC transmembrane type-1" evidence="8">
    <location>
        <begin position="68"/>
        <end position="290"/>
    </location>
</feature>
<dbReference type="RefSeq" id="WP_054537509.1">
    <property type="nucleotide sequence ID" value="NZ_LGKP01000046.1"/>
</dbReference>
<evidence type="ECO:0000313" key="9">
    <source>
        <dbReference type="EMBL" id="KPL79524.1"/>
    </source>
</evidence>
<keyword evidence="4 7" id="KW-0812">Transmembrane</keyword>
<comment type="similarity">
    <text evidence="7">Belongs to the binding-protein-dependent transport system permease family.</text>
</comment>
<feature type="transmembrane region" description="Helical" evidence="7">
    <location>
        <begin position="220"/>
        <end position="241"/>
    </location>
</feature>
<reference evidence="9 10" key="1">
    <citation type="submission" date="2015-07" db="EMBL/GenBank/DDBJ databases">
        <title>Whole genome sequence of Herpetosiphon geysericola DSM 7119.</title>
        <authorList>
            <person name="Hemp J."/>
            <person name="Ward L.M."/>
            <person name="Pace L.A."/>
            <person name="Fischer W.W."/>
        </authorList>
    </citation>
    <scope>NUCLEOTIDE SEQUENCE [LARGE SCALE GENOMIC DNA]</scope>
    <source>
        <strain evidence="9 10">DSM 7119</strain>
    </source>
</reference>
<dbReference type="STRING" id="70996.SE18_26665"/>
<proteinExistence type="inferred from homology"/>
<dbReference type="PROSITE" id="PS50928">
    <property type="entry name" value="ABC_TM1"/>
    <property type="match status" value="1"/>
</dbReference>
<evidence type="ECO:0000256" key="4">
    <source>
        <dbReference type="ARBA" id="ARBA00022692"/>
    </source>
</evidence>
<evidence type="ECO:0000256" key="3">
    <source>
        <dbReference type="ARBA" id="ARBA00022475"/>
    </source>
</evidence>
<evidence type="ECO:0000256" key="1">
    <source>
        <dbReference type="ARBA" id="ARBA00004651"/>
    </source>
</evidence>
<dbReference type="AlphaFoldDB" id="A0A0P6X9N3"/>
<comment type="caution">
    <text evidence="9">The sequence shown here is derived from an EMBL/GenBank/DDBJ whole genome shotgun (WGS) entry which is preliminary data.</text>
</comment>
<dbReference type="InterPro" id="IPR000515">
    <property type="entry name" value="MetI-like"/>
</dbReference>